<evidence type="ECO:0000256" key="5">
    <source>
        <dbReference type="SAM" id="Phobius"/>
    </source>
</evidence>
<feature type="transmembrane region" description="Helical" evidence="5">
    <location>
        <begin position="156"/>
        <end position="177"/>
    </location>
</feature>
<evidence type="ECO:0000313" key="8">
    <source>
        <dbReference type="Proteomes" id="UP000604046"/>
    </source>
</evidence>
<reference evidence="7" key="1">
    <citation type="submission" date="2021-02" db="EMBL/GenBank/DDBJ databases">
        <authorList>
            <person name="Dougan E. K."/>
            <person name="Rhodes N."/>
            <person name="Thang M."/>
            <person name="Chan C."/>
        </authorList>
    </citation>
    <scope>NUCLEOTIDE SEQUENCE</scope>
</reference>
<evidence type="ECO:0000313" key="7">
    <source>
        <dbReference type="EMBL" id="CAE7222142.1"/>
    </source>
</evidence>
<evidence type="ECO:0000256" key="4">
    <source>
        <dbReference type="ARBA" id="ARBA00023136"/>
    </source>
</evidence>
<dbReference type="Proteomes" id="UP000604046">
    <property type="component" value="Unassembled WGS sequence"/>
</dbReference>
<dbReference type="SUPFAM" id="SSF103481">
    <property type="entry name" value="Multidrug resistance efflux transporter EmrE"/>
    <property type="match status" value="1"/>
</dbReference>
<feature type="transmembrane region" description="Helical" evidence="5">
    <location>
        <begin position="37"/>
        <end position="55"/>
    </location>
</feature>
<accession>A0A812K729</accession>
<organism evidence="7 8">
    <name type="scientific">Symbiodinium natans</name>
    <dbReference type="NCBI Taxonomy" id="878477"/>
    <lineage>
        <taxon>Eukaryota</taxon>
        <taxon>Sar</taxon>
        <taxon>Alveolata</taxon>
        <taxon>Dinophyceae</taxon>
        <taxon>Suessiales</taxon>
        <taxon>Symbiodiniaceae</taxon>
        <taxon>Symbiodinium</taxon>
    </lineage>
</organism>
<keyword evidence="3 5" id="KW-1133">Transmembrane helix</keyword>
<feature type="domain" description="EamA" evidence="6">
    <location>
        <begin position="43"/>
        <end position="172"/>
    </location>
</feature>
<keyword evidence="4 5" id="KW-0472">Membrane</keyword>
<evidence type="ECO:0000256" key="2">
    <source>
        <dbReference type="ARBA" id="ARBA00022692"/>
    </source>
</evidence>
<dbReference type="InterPro" id="IPR000620">
    <property type="entry name" value="EamA_dom"/>
</dbReference>
<proteinExistence type="predicted"/>
<comment type="subcellular location">
    <subcellularLocation>
        <location evidence="1">Membrane</location>
        <topology evidence="1">Multi-pass membrane protein</topology>
    </subcellularLocation>
</comment>
<keyword evidence="2 5" id="KW-0812">Transmembrane</keyword>
<gene>
    <name evidence="7" type="ORF">SNAT2548_LOCUS8247</name>
</gene>
<dbReference type="InterPro" id="IPR050186">
    <property type="entry name" value="TPT_transporter"/>
</dbReference>
<dbReference type="AlphaFoldDB" id="A0A812K729"/>
<dbReference type="InterPro" id="IPR037185">
    <property type="entry name" value="EmrE-like"/>
</dbReference>
<dbReference type="GO" id="GO:0016020">
    <property type="term" value="C:membrane"/>
    <property type="evidence" value="ECO:0007669"/>
    <property type="project" value="UniProtKB-SubCell"/>
</dbReference>
<sequence>MALADLQPSALQHSAAAVTGGIFLAICFILRKRGPYVVTATCLFVASLVSTQILMSRLSSFYKHPGAVTTLHFFCVWLTCCAYWSVSGSKADVSEARTNEWFVRNIVPIALSNPLTVIFNNTALVYAGAGVCAILGTLSPVSVAVLSFAVGRRLSWMSWGGIWLAFSGALVIAAGEVKSIQSQAAPQRTLIGILFALASVGTRSLKIVVMDFLLAPMEYASELTPLTEVPLSPMQLYSLQAPWCVLTAFLYAVCTDSFQMAFLELTSQSALLIFLTCLSAVSLNFLGVLALKELGASSQQILGKLNTICVGAISVGYLNEKLSMTVVVGSAIVLSGAALVELGKETKELPQPPQPNKV</sequence>
<evidence type="ECO:0000256" key="1">
    <source>
        <dbReference type="ARBA" id="ARBA00004141"/>
    </source>
</evidence>
<feature type="transmembrane region" description="Helical" evidence="5">
    <location>
        <begin position="270"/>
        <end position="291"/>
    </location>
</feature>
<protein>
    <recommendedName>
        <fullName evidence="6">EamA domain-containing protein</fullName>
    </recommendedName>
</protein>
<feature type="transmembrane region" description="Helical" evidence="5">
    <location>
        <begin position="189"/>
        <end position="214"/>
    </location>
</feature>
<feature type="transmembrane region" description="Helical" evidence="5">
    <location>
        <begin position="67"/>
        <end position="86"/>
    </location>
</feature>
<dbReference type="OrthoDB" id="416560at2759"/>
<name>A0A812K729_9DINO</name>
<dbReference type="PANTHER" id="PTHR11132">
    <property type="entry name" value="SOLUTE CARRIER FAMILY 35"/>
    <property type="match status" value="1"/>
</dbReference>
<feature type="transmembrane region" description="Helical" evidence="5">
    <location>
        <begin position="123"/>
        <end position="150"/>
    </location>
</feature>
<feature type="transmembrane region" description="Helical" evidence="5">
    <location>
        <begin position="12"/>
        <end position="30"/>
    </location>
</feature>
<evidence type="ECO:0000256" key="3">
    <source>
        <dbReference type="ARBA" id="ARBA00022989"/>
    </source>
</evidence>
<comment type="caution">
    <text evidence="7">The sequence shown here is derived from an EMBL/GenBank/DDBJ whole genome shotgun (WGS) entry which is preliminary data.</text>
</comment>
<dbReference type="Pfam" id="PF00892">
    <property type="entry name" value="EamA"/>
    <property type="match status" value="1"/>
</dbReference>
<keyword evidence="8" id="KW-1185">Reference proteome</keyword>
<evidence type="ECO:0000259" key="6">
    <source>
        <dbReference type="Pfam" id="PF00892"/>
    </source>
</evidence>
<dbReference type="EMBL" id="CAJNDS010000604">
    <property type="protein sequence ID" value="CAE7222142.1"/>
    <property type="molecule type" value="Genomic_DNA"/>
</dbReference>